<sequence length="423" mass="46395">MDKIIEEAAAALEKLSEKIIATHNEEPPYNQVWGWQYPAITRRELAAVPDRLAQRVRSLTADDLDVTLENLLRELPARITYEIGNVLPNLPGGNSTIVVQQLFDLFLVIGHELPAEPAPVDWKSVPADVLPKPLATRLRSVEARLKSLEPRTSALDKAIEDIEAAREAALNLPTDLATLTEARSEIEGHRTSASSAAGRIDAALEQATSAVSALEKHKETAAKLVAECSEAYRVTTTVGLAAAFDSRADKLHWSVRRWVAGLVVSLLIIGCAGAYRISELQKLLTSDADGVRVWSSLVISILSIGAPLWFAWLSTKQIGQLFKLQEDYSFKASVAKAYEGYRREAARIDESFEARLFASALTRLEEAPLRLVDDETYGSPWHELTASPAFQKALDKVPELKTSLLDIMKSRREAAPAAQAAAE</sequence>
<protein>
    <submittedName>
        <fullName evidence="2">Uncharacterized protein</fullName>
    </submittedName>
</protein>
<dbReference type="OrthoDB" id="7473745at2"/>
<dbReference type="EMBL" id="JFZA02000012">
    <property type="protein sequence ID" value="KFG90351.1"/>
    <property type="molecule type" value="Genomic_DNA"/>
</dbReference>
<dbReference type="AlphaFoldDB" id="A0A086PAD3"/>
<dbReference type="PATRIC" id="fig|1219045.3.peg.1588"/>
<keyword evidence="3" id="KW-1185">Reference proteome</keyword>
<keyword evidence="1" id="KW-0812">Transmembrane</keyword>
<reference evidence="2" key="1">
    <citation type="submission" date="2014-08" db="EMBL/GenBank/DDBJ databases">
        <title>Draft genome sequences of Sphingobium herbicidovorans.</title>
        <authorList>
            <person name="Gan H.M."/>
            <person name="Gan H.Y."/>
            <person name="Savka M.A."/>
        </authorList>
    </citation>
    <scope>NUCLEOTIDE SEQUENCE [LARGE SCALE GENOMIC DNA]</scope>
    <source>
        <strain evidence="2">NBRC 16415</strain>
    </source>
</reference>
<dbReference type="STRING" id="76947.GCA_002080435_01436"/>
<dbReference type="Proteomes" id="UP000024284">
    <property type="component" value="Unassembled WGS sequence"/>
</dbReference>
<accession>A0A086PAD3</accession>
<feature type="transmembrane region" description="Helical" evidence="1">
    <location>
        <begin position="258"/>
        <end position="278"/>
    </location>
</feature>
<proteinExistence type="predicted"/>
<evidence type="ECO:0000313" key="3">
    <source>
        <dbReference type="Proteomes" id="UP000024284"/>
    </source>
</evidence>
<feature type="transmembrane region" description="Helical" evidence="1">
    <location>
        <begin position="293"/>
        <end position="313"/>
    </location>
</feature>
<gene>
    <name evidence="2" type="ORF">BV98_001554</name>
</gene>
<organism evidence="2 3">
    <name type="scientific">Sphingobium herbicidovorans (strain ATCC 700291 / DSM 11019 / CCUG 56400 / KCTC 2939 / LMG 18315 / NBRC 16415 / MH)</name>
    <name type="common">Sphingomonas herbicidovorans</name>
    <dbReference type="NCBI Taxonomy" id="1219045"/>
    <lineage>
        <taxon>Bacteria</taxon>
        <taxon>Pseudomonadati</taxon>
        <taxon>Pseudomonadota</taxon>
        <taxon>Alphaproteobacteria</taxon>
        <taxon>Sphingomonadales</taxon>
        <taxon>Sphingomonadaceae</taxon>
        <taxon>Sphingobium</taxon>
    </lineage>
</organism>
<keyword evidence="1" id="KW-1133">Transmembrane helix</keyword>
<dbReference type="eggNOG" id="COG1196">
    <property type="taxonomic scope" value="Bacteria"/>
</dbReference>
<keyword evidence="1" id="KW-0472">Membrane</keyword>
<name>A0A086PAD3_SPHHM</name>
<evidence type="ECO:0000313" key="2">
    <source>
        <dbReference type="EMBL" id="KFG90351.1"/>
    </source>
</evidence>
<dbReference type="RefSeq" id="WP_051908199.1">
    <property type="nucleotide sequence ID" value="NZ_BCZD01000005.1"/>
</dbReference>
<evidence type="ECO:0000256" key="1">
    <source>
        <dbReference type="SAM" id="Phobius"/>
    </source>
</evidence>
<comment type="caution">
    <text evidence="2">The sequence shown here is derived from an EMBL/GenBank/DDBJ whole genome shotgun (WGS) entry which is preliminary data.</text>
</comment>